<evidence type="ECO:0000313" key="2">
    <source>
        <dbReference type="EMBL" id="CDJ62582.1"/>
    </source>
</evidence>
<keyword evidence="3" id="KW-1185">Reference proteome</keyword>
<proteinExistence type="predicted"/>
<feature type="signal peptide" evidence="1">
    <location>
        <begin position="1"/>
        <end position="25"/>
    </location>
</feature>
<reference evidence="2" key="1">
    <citation type="submission" date="2013-10" db="EMBL/GenBank/DDBJ databases">
        <title>Genomic analysis of the causative agents of coccidiosis in chickens.</title>
        <authorList>
            <person name="Reid A.J."/>
            <person name="Blake D."/>
            <person name="Billington K."/>
            <person name="Browne H."/>
            <person name="Dunn M."/>
            <person name="Hung S."/>
            <person name="Kawahara F."/>
            <person name="Miranda-Saavedra D."/>
            <person name="Mourier T."/>
            <person name="Nagra H."/>
            <person name="Otto T.D."/>
            <person name="Rawlings N."/>
            <person name="Sanchez A."/>
            <person name="Sanders M."/>
            <person name="Subramaniam C."/>
            <person name="Tay Y."/>
            <person name="Dear P."/>
            <person name="Doerig C."/>
            <person name="Gruber A."/>
            <person name="Parkinson J."/>
            <person name="Shirley M."/>
            <person name="Wan K.L."/>
            <person name="Berriman M."/>
            <person name="Tomley F."/>
            <person name="Pain A."/>
        </authorList>
    </citation>
    <scope>NUCLEOTIDE SEQUENCE [LARGE SCALE GENOMIC DNA]</scope>
    <source>
        <strain evidence="2">Houghton</strain>
    </source>
</reference>
<sequence>MLQWKRSPLFRISFLMLSATMLGNSQETEETVTYTASLGN</sequence>
<dbReference type="VEuPathDB" id="ToxoDB:ENH_00018950"/>
<dbReference type="AlphaFoldDB" id="U6MED9"/>
<dbReference type="EMBL" id="HG722498">
    <property type="protein sequence ID" value="CDJ62582.1"/>
    <property type="molecule type" value="Genomic_DNA"/>
</dbReference>
<dbReference type="GeneID" id="25472068"/>
<feature type="chain" id="PRO_5004676099" evidence="1">
    <location>
        <begin position="26"/>
        <end position="40"/>
    </location>
</feature>
<dbReference type="RefSeq" id="XP_013439944.1">
    <property type="nucleotide sequence ID" value="XM_013584490.1"/>
</dbReference>
<accession>U6MED9</accession>
<evidence type="ECO:0000256" key="1">
    <source>
        <dbReference type="SAM" id="SignalP"/>
    </source>
</evidence>
<protein>
    <submittedName>
        <fullName evidence="2">SAG family member</fullName>
    </submittedName>
</protein>
<dbReference type="Proteomes" id="UP000030754">
    <property type="component" value="Unassembled WGS sequence"/>
</dbReference>
<gene>
    <name evidence="2" type="ORF">ENH_00018950</name>
</gene>
<evidence type="ECO:0000313" key="3">
    <source>
        <dbReference type="Proteomes" id="UP000030754"/>
    </source>
</evidence>
<organism evidence="2 3">
    <name type="scientific">Eimeria necatrix</name>
    <dbReference type="NCBI Taxonomy" id="51315"/>
    <lineage>
        <taxon>Eukaryota</taxon>
        <taxon>Sar</taxon>
        <taxon>Alveolata</taxon>
        <taxon>Apicomplexa</taxon>
        <taxon>Conoidasida</taxon>
        <taxon>Coccidia</taxon>
        <taxon>Eucoccidiorida</taxon>
        <taxon>Eimeriorina</taxon>
        <taxon>Eimeriidae</taxon>
        <taxon>Eimeria</taxon>
    </lineage>
</organism>
<name>U6MED9_9EIME</name>
<keyword evidence="1" id="KW-0732">Signal</keyword>
<reference evidence="2" key="2">
    <citation type="submission" date="2013-10" db="EMBL/GenBank/DDBJ databases">
        <authorList>
            <person name="Aslett M."/>
        </authorList>
    </citation>
    <scope>NUCLEOTIDE SEQUENCE [LARGE SCALE GENOMIC DNA]</scope>
    <source>
        <strain evidence="2">Houghton</strain>
    </source>
</reference>